<proteinExistence type="predicted"/>
<reference evidence="2 3" key="1">
    <citation type="submission" date="2020-10" db="EMBL/GenBank/DDBJ databases">
        <title>Streptomyces chromofuscus complate genome analysis.</title>
        <authorList>
            <person name="Anwar N."/>
        </authorList>
    </citation>
    <scope>NUCLEOTIDE SEQUENCE [LARGE SCALE GENOMIC DNA]</scope>
    <source>
        <strain evidence="2 3">DSM 40273</strain>
    </source>
</reference>
<gene>
    <name evidence="2" type="ORF">IPT68_24635</name>
</gene>
<accession>A0A7M2T4Y5</accession>
<dbReference type="RefSeq" id="WP_189696543.1">
    <property type="nucleotide sequence ID" value="NZ_BMTA01000002.1"/>
</dbReference>
<dbReference type="AlphaFoldDB" id="A0A7M2T4Y5"/>
<feature type="transmembrane region" description="Helical" evidence="1">
    <location>
        <begin position="56"/>
        <end position="75"/>
    </location>
</feature>
<keyword evidence="1" id="KW-1133">Transmembrane helix</keyword>
<dbReference type="KEGG" id="schf:IPT68_24635"/>
<keyword evidence="1" id="KW-0472">Membrane</keyword>
<organism evidence="2 3">
    <name type="scientific">Streptomyces chromofuscus</name>
    <dbReference type="NCBI Taxonomy" id="42881"/>
    <lineage>
        <taxon>Bacteria</taxon>
        <taxon>Bacillati</taxon>
        <taxon>Actinomycetota</taxon>
        <taxon>Actinomycetes</taxon>
        <taxon>Kitasatosporales</taxon>
        <taxon>Streptomycetaceae</taxon>
        <taxon>Streptomyces</taxon>
    </lineage>
</organism>
<keyword evidence="3" id="KW-1185">Reference proteome</keyword>
<evidence type="ECO:0000313" key="3">
    <source>
        <dbReference type="Proteomes" id="UP000594008"/>
    </source>
</evidence>
<evidence type="ECO:0000313" key="2">
    <source>
        <dbReference type="EMBL" id="QOV42953.1"/>
    </source>
</evidence>
<protein>
    <submittedName>
        <fullName evidence="2">Uncharacterized protein</fullName>
    </submittedName>
</protein>
<dbReference type="Pfam" id="PF24838">
    <property type="entry name" value="8xMP"/>
    <property type="match status" value="1"/>
</dbReference>
<dbReference type="InterPro" id="IPR056918">
    <property type="entry name" value="8xMP"/>
</dbReference>
<keyword evidence="1" id="KW-0812">Transmembrane</keyword>
<dbReference type="Proteomes" id="UP000594008">
    <property type="component" value="Chromosome"/>
</dbReference>
<evidence type="ECO:0000256" key="1">
    <source>
        <dbReference type="SAM" id="Phobius"/>
    </source>
</evidence>
<sequence>MRAIRKVASASASADPVGNALLPYGAPDTPEESERLFELYKIMVQSSESLVNRRQGVNTFFITVNGAILTGLGFFIKAGGKEELKALGILLIALTGFILAHAWKSLITSFGQLNTGKFAVINRIERFLPAAIFYAEWEALERGMNPKVYRSFTSREIWAPNLLMILYGLAAIGSALIACGVWRI</sequence>
<feature type="transmembrane region" description="Helical" evidence="1">
    <location>
        <begin position="157"/>
        <end position="182"/>
    </location>
</feature>
<name>A0A7M2T4Y5_STRCW</name>
<dbReference type="EMBL" id="CP063374">
    <property type="protein sequence ID" value="QOV42953.1"/>
    <property type="molecule type" value="Genomic_DNA"/>
</dbReference>
<feature type="transmembrane region" description="Helical" evidence="1">
    <location>
        <begin position="87"/>
        <end position="103"/>
    </location>
</feature>